<evidence type="ECO:0000313" key="1">
    <source>
        <dbReference type="EMBL" id="KAG2962264.1"/>
    </source>
</evidence>
<name>A0A8T1EVT1_9STRA</name>
<organism evidence="1 2">
    <name type="scientific">Phytophthora cactorum</name>
    <dbReference type="NCBI Taxonomy" id="29920"/>
    <lineage>
        <taxon>Eukaryota</taxon>
        <taxon>Sar</taxon>
        <taxon>Stramenopiles</taxon>
        <taxon>Oomycota</taxon>
        <taxon>Peronosporomycetes</taxon>
        <taxon>Peronosporales</taxon>
        <taxon>Peronosporaceae</taxon>
        <taxon>Phytophthora</taxon>
    </lineage>
</organism>
<dbReference type="AlphaFoldDB" id="A0A8T1EVT1"/>
<comment type="caution">
    <text evidence="1">The sequence shown here is derived from an EMBL/GenBank/DDBJ whole genome shotgun (WGS) entry which is preliminary data.</text>
</comment>
<dbReference type="Proteomes" id="UP000697107">
    <property type="component" value="Unassembled WGS sequence"/>
</dbReference>
<dbReference type="EMBL" id="RCML01001482">
    <property type="protein sequence ID" value="KAG2962264.1"/>
    <property type="molecule type" value="Genomic_DNA"/>
</dbReference>
<proteinExistence type="predicted"/>
<gene>
    <name evidence="1" type="ORF">PC118_g21517</name>
</gene>
<sequence>MLTAKKRHSYSLQFKLSVANECKPNVVGHGFHALAKKHHVTSSMARQWCNLRDEQTQASKDRRLATRSLRRMPGAGRKPEHHQLEQQLHVCVATRHKKELRVKDKYILLHALNVHRSLTENATKTTEDIARALQLCGLVAKAEFNVDKVHPPLRELLRSTVNMHEWHQRYQHIADGSDDREELCISPPGWYLMDDIHSSLFCCLRHSLGASYADYESVLTDYIQELEGPEGLFDDEYVASLRSGELAAGELELFAASRMHICDIEVI</sequence>
<accession>A0A8T1EVT1</accession>
<protein>
    <submittedName>
        <fullName evidence="1">Uncharacterized protein</fullName>
    </submittedName>
</protein>
<dbReference type="VEuPathDB" id="FungiDB:PC110_g20101"/>
<evidence type="ECO:0000313" key="2">
    <source>
        <dbReference type="Proteomes" id="UP000697107"/>
    </source>
</evidence>
<reference evidence="1" key="1">
    <citation type="submission" date="2018-10" db="EMBL/GenBank/DDBJ databases">
        <title>Effector identification in a new, highly contiguous assembly of the strawberry crown rot pathogen Phytophthora cactorum.</title>
        <authorList>
            <person name="Armitage A.D."/>
            <person name="Nellist C.F."/>
            <person name="Bates H."/>
            <person name="Vickerstaff R.J."/>
            <person name="Harrison R.J."/>
        </authorList>
    </citation>
    <scope>NUCLEOTIDE SEQUENCE</scope>
    <source>
        <strain evidence="1">P415</strain>
    </source>
</reference>